<dbReference type="AlphaFoldDB" id="A0A2W5MF59"/>
<dbReference type="SMART" id="SM01008">
    <property type="entry name" value="Ald_Xan_dh_C"/>
    <property type="match status" value="1"/>
</dbReference>
<dbReference type="PANTHER" id="PTHR47495:SF3">
    <property type="entry name" value="BLR6219 PROTEIN"/>
    <property type="match status" value="1"/>
</dbReference>
<dbReference type="Pfam" id="PF20256">
    <property type="entry name" value="MoCoBD_2"/>
    <property type="match status" value="2"/>
</dbReference>
<comment type="caution">
    <text evidence="3">The sequence shown here is derived from an EMBL/GenBank/DDBJ whole genome shotgun (WGS) entry which is preliminary data.</text>
</comment>
<dbReference type="SUPFAM" id="SSF56003">
    <property type="entry name" value="Molybdenum cofactor-binding domain"/>
    <property type="match status" value="2"/>
</dbReference>
<feature type="domain" description="Aldehyde oxidase/xanthine dehydrogenase a/b hammerhead" evidence="2">
    <location>
        <begin position="235"/>
        <end position="324"/>
    </location>
</feature>
<dbReference type="InterPro" id="IPR006311">
    <property type="entry name" value="TAT_signal"/>
</dbReference>
<dbReference type="InterPro" id="IPR052516">
    <property type="entry name" value="N-heterocyclic_Hydroxylase"/>
</dbReference>
<dbReference type="PIRSF" id="PIRSF036389">
    <property type="entry name" value="IOR_B"/>
    <property type="match status" value="1"/>
</dbReference>
<name>A0A2W5MF59_9GAMM</name>
<feature type="transmembrane region" description="Helical" evidence="1">
    <location>
        <begin position="34"/>
        <end position="53"/>
    </location>
</feature>
<evidence type="ECO:0000313" key="3">
    <source>
        <dbReference type="EMBL" id="PZQ18557.1"/>
    </source>
</evidence>
<dbReference type="Gene3D" id="3.30.365.10">
    <property type="entry name" value="Aldehyde oxidase/xanthine dehydrogenase, molybdopterin binding domain"/>
    <property type="match status" value="4"/>
</dbReference>
<protein>
    <submittedName>
        <fullName evidence="3">Twin-arginine translocation pathway signal protein</fullName>
    </submittedName>
</protein>
<evidence type="ECO:0000256" key="1">
    <source>
        <dbReference type="SAM" id="Phobius"/>
    </source>
</evidence>
<evidence type="ECO:0000313" key="4">
    <source>
        <dbReference type="Proteomes" id="UP000249046"/>
    </source>
</evidence>
<dbReference type="Proteomes" id="UP000249046">
    <property type="component" value="Unassembled WGS sequence"/>
</dbReference>
<keyword evidence="1" id="KW-1133">Transmembrane helix</keyword>
<dbReference type="PROSITE" id="PS51318">
    <property type="entry name" value="TAT"/>
    <property type="match status" value="1"/>
</dbReference>
<dbReference type="EMBL" id="QFPO01000003">
    <property type="protein sequence ID" value="PZQ18557.1"/>
    <property type="molecule type" value="Genomic_DNA"/>
</dbReference>
<keyword evidence="1" id="KW-0472">Membrane</keyword>
<dbReference type="Pfam" id="PF02738">
    <property type="entry name" value="MoCoBD_1"/>
    <property type="match status" value="1"/>
</dbReference>
<dbReference type="InterPro" id="IPR008274">
    <property type="entry name" value="AldOxase/xan_DH_MoCoBD1"/>
</dbReference>
<proteinExistence type="predicted"/>
<evidence type="ECO:0000259" key="2">
    <source>
        <dbReference type="SMART" id="SM01008"/>
    </source>
</evidence>
<accession>A0A2W5MF59</accession>
<keyword evidence="1" id="KW-0812">Transmembrane</keyword>
<dbReference type="InterPro" id="IPR046867">
    <property type="entry name" value="AldOxase/xan_DH_MoCoBD2"/>
</dbReference>
<dbReference type="InterPro" id="IPR012368">
    <property type="entry name" value="OxRdtase_Mopterin-bd_su_IorB"/>
</dbReference>
<reference evidence="3 4" key="1">
    <citation type="submission" date="2017-08" db="EMBL/GenBank/DDBJ databases">
        <title>Infants hospitalized years apart are colonized by the same room-sourced microbial strains.</title>
        <authorList>
            <person name="Brooks B."/>
            <person name="Olm M.R."/>
            <person name="Firek B.A."/>
            <person name="Baker R."/>
            <person name="Thomas B.C."/>
            <person name="Morowitz M.J."/>
            <person name="Banfield J.F."/>
        </authorList>
    </citation>
    <scope>NUCLEOTIDE SEQUENCE [LARGE SCALE GENOMIC DNA]</scope>
    <source>
        <strain evidence="3">S2_005_003_R2_42</strain>
    </source>
</reference>
<dbReference type="InterPro" id="IPR037165">
    <property type="entry name" value="AldOxase/xan_DH_Mopterin-bd_sf"/>
</dbReference>
<organism evidence="3 4">
    <name type="scientific">Rhodanobacter denitrificans</name>
    <dbReference type="NCBI Taxonomy" id="666685"/>
    <lineage>
        <taxon>Bacteria</taxon>
        <taxon>Pseudomonadati</taxon>
        <taxon>Pseudomonadota</taxon>
        <taxon>Gammaproteobacteria</taxon>
        <taxon>Lysobacterales</taxon>
        <taxon>Rhodanobacteraceae</taxon>
        <taxon>Rhodanobacter</taxon>
    </lineage>
</organism>
<dbReference type="GO" id="GO:0016491">
    <property type="term" value="F:oxidoreductase activity"/>
    <property type="evidence" value="ECO:0007669"/>
    <property type="project" value="InterPro"/>
</dbReference>
<gene>
    <name evidence="3" type="ORF">DI564_04475</name>
</gene>
<sequence>MTPDGLDAPNGAAAGPADAHDAGAQPILNVSRRAFLLGLGAGALVLAVAPALAADPPRRYGGDGMPGGLKDDPRIFVAIAADGTVTIVNHRAEMGQGVRTSVPMIIADELEADWSRVKVQQAPGDEAKYGNQNTDGSRSIRHNFEPLRRAGAAARQMLIAAAAASWKVPAAEIVAEQHTLTHAASGRRAGYGEFATAAAALPVPSGEALKLKQPAQFRYIGKGRIGGIDNRDIVSGKAQYGIDTRVPGMVYAVVARPPVYGGRVKQHDASAALKVPGVLKVVPLDGAPIPSAFFPLGGIAVVAENTWAAIEGRKALQIEWDHGPNAGYDSQRYRAALETASRAEGQLVYERGQTYAELAKAGRKIAVEYYVPHLAHAPMEPPAAVVRADADGAEAWACVQAPQAARDLLAGLLKLPEARVTLHQTLLGGGFGRKSKPDFIAEAALLSRAMDGKPVKLTWTREDDIVNDYFHTVSLERIEAAVDADGKPLAWLHRSAAPSIGSLFGPDPKHQRDFELGQGLTDLATAVPHYRVENPEAPAHTRIGWFRSVYNIPHAFATQSAVAELAHAAGRDPKDFLLDFIGPARKIDPVTMKTPNYGEDPARHPLDAGRLRRVAEVAAQGAGWGRTLPRGQGLGIAAHRSFVSYVAVVVEVEVADDGTLTVPRVDIAVDCGPQVNPERVRSQMEGAVIQGLGLAAIGEIRFAEGRAVQSNFHDYLLPRIDAAPRAIHVHAVGADDYAVPLGGVGEPGLPPVAPALTNAIFAATGKRIRSLPIGRQLAGWRDSDKAKG</sequence>
<dbReference type="PANTHER" id="PTHR47495">
    <property type="entry name" value="ALDEHYDE DEHYDROGENASE"/>
    <property type="match status" value="1"/>
</dbReference>
<dbReference type="InterPro" id="IPR000674">
    <property type="entry name" value="Ald_Oxase/Xan_DH_a/b"/>
</dbReference>
<dbReference type="Gene3D" id="3.90.1170.50">
    <property type="entry name" value="Aldehyde oxidase/xanthine dehydrogenase, a/b hammerhead"/>
    <property type="match status" value="1"/>
</dbReference>